<evidence type="ECO:0000313" key="2">
    <source>
        <dbReference type="EMBL" id="KAF6101766.1"/>
    </source>
</evidence>
<gene>
    <name evidence="2" type="ORF">HJG60_020781</name>
</gene>
<protein>
    <submittedName>
        <fullName evidence="2">Zinc finger protein 35</fullName>
    </submittedName>
</protein>
<accession>A0A834E306</accession>
<name>A0A834E306_9CHIR</name>
<dbReference type="Proteomes" id="UP000664940">
    <property type="component" value="Unassembled WGS sequence"/>
</dbReference>
<evidence type="ECO:0000313" key="3">
    <source>
        <dbReference type="Proteomes" id="UP000664940"/>
    </source>
</evidence>
<dbReference type="EMBL" id="JABVXQ010000007">
    <property type="protein sequence ID" value="KAF6101766.1"/>
    <property type="molecule type" value="Genomic_DNA"/>
</dbReference>
<reference evidence="2 3" key="1">
    <citation type="journal article" date="2020" name="Nature">
        <title>Six reference-quality genomes reveal evolution of bat adaptations.</title>
        <authorList>
            <person name="Jebb D."/>
            <person name="Huang Z."/>
            <person name="Pippel M."/>
            <person name="Hughes G.M."/>
            <person name="Lavrichenko K."/>
            <person name="Devanna P."/>
            <person name="Winkler S."/>
            <person name="Jermiin L.S."/>
            <person name="Skirmuntt E.C."/>
            <person name="Katzourakis A."/>
            <person name="Burkitt-Gray L."/>
            <person name="Ray D.A."/>
            <person name="Sullivan K.A.M."/>
            <person name="Roscito J.G."/>
            <person name="Kirilenko B.M."/>
            <person name="Davalos L.M."/>
            <person name="Corthals A.P."/>
            <person name="Power M.L."/>
            <person name="Jones G."/>
            <person name="Ransome R.D."/>
            <person name="Dechmann D.K.N."/>
            <person name="Locatelli A.G."/>
            <person name="Puechmaille S.J."/>
            <person name="Fedrigo O."/>
            <person name="Jarvis E.D."/>
            <person name="Hiller M."/>
            <person name="Vernes S.C."/>
            <person name="Myers E.W."/>
            <person name="Teeling E.C."/>
        </authorList>
    </citation>
    <scope>NUCLEOTIDE SEQUENCE [LARGE SCALE GENOMIC DNA]</scope>
    <source>
        <strain evidence="2">Bat1K_MPI-CBG_1</strain>
    </source>
</reference>
<proteinExistence type="predicted"/>
<dbReference type="AlphaFoldDB" id="A0A834E306"/>
<organism evidence="2 3">
    <name type="scientific">Phyllostomus discolor</name>
    <name type="common">pale spear-nosed bat</name>
    <dbReference type="NCBI Taxonomy" id="89673"/>
    <lineage>
        <taxon>Eukaryota</taxon>
        <taxon>Metazoa</taxon>
        <taxon>Chordata</taxon>
        <taxon>Craniata</taxon>
        <taxon>Vertebrata</taxon>
        <taxon>Euteleostomi</taxon>
        <taxon>Mammalia</taxon>
        <taxon>Eutheria</taxon>
        <taxon>Laurasiatheria</taxon>
        <taxon>Chiroptera</taxon>
        <taxon>Yangochiroptera</taxon>
        <taxon>Phyllostomidae</taxon>
        <taxon>Phyllostominae</taxon>
        <taxon>Phyllostomus</taxon>
    </lineage>
</organism>
<feature type="compositionally biased region" description="Polar residues" evidence="1">
    <location>
        <begin position="26"/>
        <end position="35"/>
    </location>
</feature>
<comment type="caution">
    <text evidence="2">The sequence shown here is derived from an EMBL/GenBank/DDBJ whole genome shotgun (WGS) entry which is preliminary data.</text>
</comment>
<evidence type="ECO:0000256" key="1">
    <source>
        <dbReference type="SAM" id="MobiDB-lite"/>
    </source>
</evidence>
<sequence length="263" mass="28999">MALAPWGPVTVKKEEEEEEDFLGQASGPQMLSENMQVWPPGEDPRRGLAAAEQEEEGQNMFWDMAVVLKATPEAPAAAAPGSHSLLGHLARSEVLETHGNVASLGKCSPLIQNARRCLCICYGKWLIFAYRQDPRQTQGNFRFTFSSHLLFSRFYIYSHVEVHVPFMYSVFSVGWLVCLQEKLPKVAGLNFCGDFEKMPWGVFCFPRSLCRFYKVLSSCVSCDGVQNPLHGGFGGVSPGSLSRDSGKASMFCVASSGRSLLAE</sequence>
<feature type="region of interest" description="Disordered" evidence="1">
    <location>
        <begin position="1"/>
        <end position="47"/>
    </location>
</feature>